<evidence type="ECO:0000256" key="4">
    <source>
        <dbReference type="SAM" id="MobiDB-lite"/>
    </source>
</evidence>
<protein>
    <submittedName>
        <fullName evidence="5">Ankyrin repeat domain 1</fullName>
    </submittedName>
</protein>
<evidence type="ECO:0000256" key="3">
    <source>
        <dbReference type="PROSITE-ProRule" id="PRU00023"/>
    </source>
</evidence>
<dbReference type="AlphaFoldDB" id="A0A3Q2YP54"/>
<dbReference type="PROSITE" id="PS50088">
    <property type="entry name" value="ANK_REPEAT"/>
    <property type="match status" value="4"/>
</dbReference>
<dbReference type="SUPFAM" id="SSF48403">
    <property type="entry name" value="Ankyrin repeat"/>
    <property type="match status" value="1"/>
</dbReference>
<reference evidence="5" key="1">
    <citation type="submission" date="2025-08" db="UniProtKB">
        <authorList>
            <consortium name="Ensembl"/>
        </authorList>
    </citation>
    <scope>IDENTIFICATION</scope>
</reference>
<feature type="repeat" description="ANK" evidence="3">
    <location>
        <begin position="187"/>
        <end position="219"/>
    </location>
</feature>
<dbReference type="SMART" id="SM00248">
    <property type="entry name" value="ANK"/>
    <property type="match status" value="4"/>
</dbReference>
<dbReference type="Ensembl" id="ENSHCOT00000023017.1">
    <property type="protein sequence ID" value="ENSHCOP00000015172.1"/>
    <property type="gene ID" value="ENSHCOG00000018723.1"/>
</dbReference>
<dbReference type="GeneID" id="109510076"/>
<dbReference type="Gene3D" id="1.25.40.20">
    <property type="entry name" value="Ankyrin repeat-containing domain"/>
    <property type="match status" value="2"/>
</dbReference>
<dbReference type="STRING" id="109280.ENSHCOP00000015172"/>
<dbReference type="GO" id="GO:0004842">
    <property type="term" value="F:ubiquitin-protein transferase activity"/>
    <property type="evidence" value="ECO:0007669"/>
    <property type="project" value="TreeGrafter"/>
</dbReference>
<evidence type="ECO:0000313" key="6">
    <source>
        <dbReference type="Proteomes" id="UP000264820"/>
    </source>
</evidence>
<dbReference type="GO" id="GO:0070531">
    <property type="term" value="C:BRCA1-A complex"/>
    <property type="evidence" value="ECO:0007669"/>
    <property type="project" value="TreeGrafter"/>
</dbReference>
<dbReference type="InterPro" id="IPR036770">
    <property type="entry name" value="Ankyrin_rpt-contain_sf"/>
</dbReference>
<keyword evidence="1" id="KW-0677">Repeat</keyword>
<evidence type="ECO:0000313" key="5">
    <source>
        <dbReference type="Ensembl" id="ENSHCOP00000015172.1"/>
    </source>
</evidence>
<dbReference type="Proteomes" id="UP000264820">
    <property type="component" value="Unplaced"/>
</dbReference>
<dbReference type="PROSITE" id="PS50297">
    <property type="entry name" value="ANK_REP_REGION"/>
    <property type="match status" value="4"/>
</dbReference>
<dbReference type="OMA" id="SLNTKNC"/>
<dbReference type="Pfam" id="PF12796">
    <property type="entry name" value="Ank_2"/>
    <property type="match status" value="1"/>
</dbReference>
<dbReference type="GO" id="GO:0085020">
    <property type="term" value="P:protein K6-linked ubiquitination"/>
    <property type="evidence" value="ECO:0007669"/>
    <property type="project" value="TreeGrafter"/>
</dbReference>
<dbReference type="GO" id="GO:0031436">
    <property type="term" value="C:BRCA1-BARD1 complex"/>
    <property type="evidence" value="ECO:0007669"/>
    <property type="project" value="TreeGrafter"/>
</dbReference>
<evidence type="ECO:0000256" key="2">
    <source>
        <dbReference type="ARBA" id="ARBA00023043"/>
    </source>
</evidence>
<dbReference type="OrthoDB" id="426293at2759"/>
<dbReference type="Pfam" id="PF00023">
    <property type="entry name" value="Ank"/>
    <property type="match status" value="1"/>
</dbReference>
<dbReference type="PANTHER" id="PTHR24171">
    <property type="entry name" value="ANKYRIN REPEAT DOMAIN-CONTAINING PROTEIN 39-RELATED"/>
    <property type="match status" value="1"/>
</dbReference>
<dbReference type="KEGG" id="hcq:109510076"/>
<feature type="compositionally biased region" description="Basic and acidic residues" evidence="4">
    <location>
        <begin position="11"/>
        <end position="46"/>
    </location>
</feature>
<feature type="repeat" description="ANK" evidence="3">
    <location>
        <begin position="253"/>
        <end position="285"/>
    </location>
</feature>
<name>A0A3Q2YP54_HIPCM</name>
<feature type="repeat" description="ANK" evidence="3">
    <location>
        <begin position="154"/>
        <end position="186"/>
    </location>
</feature>
<reference evidence="5" key="2">
    <citation type="submission" date="2025-09" db="UniProtKB">
        <authorList>
            <consortium name="Ensembl"/>
        </authorList>
    </citation>
    <scope>IDENTIFICATION</scope>
</reference>
<dbReference type="InterPro" id="IPR002110">
    <property type="entry name" value="Ankyrin_rpt"/>
</dbReference>
<feature type="repeat" description="ANK" evidence="3">
    <location>
        <begin position="220"/>
        <end position="252"/>
    </location>
</feature>
<sequence length="320" mass="35643">MGLRSVQEMVSGKRSEVSEGRVRDGEYEYKTSVSRQERDDGGDLRSRCQLLSGDSSEDDSGGEHDEVSAVALNLDKCGRLRLETVDDLFNILQLRKKRRQRKASIFRKKSAPSTEMLPDTVEAPLFFAAAVENKMAVVHKYLNEGGNPDAVDHFQRTGLHMASFKGHVEIMTALLDAGAAIERQDKLESTAVHWACRGGSLAALQLLLQRGAKISARDKLHSCPLHVAVRTGHVECAEYLIHCGADINAKDRDGDTCMHDAVRINRFKMIKLLMMYGASLNVKNCDGKTPMETLYAWQNGAKSLLFNFSEERAELNEKIM</sequence>
<proteinExistence type="predicted"/>
<evidence type="ECO:0000256" key="1">
    <source>
        <dbReference type="ARBA" id="ARBA00022737"/>
    </source>
</evidence>
<dbReference type="PRINTS" id="PR01415">
    <property type="entry name" value="ANKYRIN"/>
</dbReference>
<organism evidence="5 6">
    <name type="scientific">Hippocampus comes</name>
    <name type="common">Tiger tail seahorse</name>
    <dbReference type="NCBI Taxonomy" id="109280"/>
    <lineage>
        <taxon>Eukaryota</taxon>
        <taxon>Metazoa</taxon>
        <taxon>Chordata</taxon>
        <taxon>Craniata</taxon>
        <taxon>Vertebrata</taxon>
        <taxon>Euteleostomi</taxon>
        <taxon>Actinopterygii</taxon>
        <taxon>Neopterygii</taxon>
        <taxon>Teleostei</taxon>
        <taxon>Neoteleostei</taxon>
        <taxon>Acanthomorphata</taxon>
        <taxon>Syngnathiaria</taxon>
        <taxon>Syngnathiformes</taxon>
        <taxon>Syngnathoidei</taxon>
        <taxon>Syngnathidae</taxon>
        <taxon>Hippocampus</taxon>
    </lineage>
</organism>
<feature type="region of interest" description="Disordered" evidence="4">
    <location>
        <begin position="1"/>
        <end position="64"/>
    </location>
</feature>
<keyword evidence="2 3" id="KW-0040">ANK repeat</keyword>
<dbReference type="GeneTree" id="ENSGT00940000153956"/>
<dbReference type="RefSeq" id="XP_019715692.1">
    <property type="nucleotide sequence ID" value="XM_019860133.1"/>
</dbReference>
<dbReference type="Pfam" id="PF13637">
    <property type="entry name" value="Ank_4"/>
    <property type="match status" value="1"/>
</dbReference>
<keyword evidence="6" id="KW-1185">Reference proteome</keyword>
<accession>A0A3Q2YP54</accession>